<accession>A0A2T5J9K9</accession>
<protein>
    <recommendedName>
        <fullName evidence="4">WD40 repeat protein</fullName>
    </recommendedName>
</protein>
<organism evidence="2 3">
    <name type="scientific">Mucilaginibacter yixingensis</name>
    <dbReference type="NCBI Taxonomy" id="1295612"/>
    <lineage>
        <taxon>Bacteria</taxon>
        <taxon>Pseudomonadati</taxon>
        <taxon>Bacteroidota</taxon>
        <taxon>Sphingobacteriia</taxon>
        <taxon>Sphingobacteriales</taxon>
        <taxon>Sphingobacteriaceae</taxon>
        <taxon>Mucilaginibacter</taxon>
    </lineage>
</organism>
<evidence type="ECO:0000313" key="3">
    <source>
        <dbReference type="Proteomes" id="UP000244168"/>
    </source>
</evidence>
<name>A0A2T5J9K9_9SPHI</name>
<dbReference type="RefSeq" id="WP_146166535.1">
    <property type="nucleotide sequence ID" value="NZ_CP160205.1"/>
</dbReference>
<evidence type="ECO:0000256" key="1">
    <source>
        <dbReference type="SAM" id="SignalP"/>
    </source>
</evidence>
<proteinExistence type="predicted"/>
<gene>
    <name evidence="2" type="ORF">C8P68_104252</name>
</gene>
<dbReference type="Proteomes" id="UP000244168">
    <property type="component" value="Unassembled WGS sequence"/>
</dbReference>
<dbReference type="EMBL" id="QAOQ01000004">
    <property type="protein sequence ID" value="PTQ96763.1"/>
    <property type="molecule type" value="Genomic_DNA"/>
</dbReference>
<dbReference type="PANTHER" id="PTHR36842">
    <property type="entry name" value="PROTEIN TOLB HOMOLOG"/>
    <property type="match status" value="1"/>
</dbReference>
<dbReference type="AlphaFoldDB" id="A0A2T5J9K9"/>
<dbReference type="SUPFAM" id="SSF82171">
    <property type="entry name" value="DPP6 N-terminal domain-like"/>
    <property type="match status" value="1"/>
</dbReference>
<keyword evidence="3" id="KW-1185">Reference proteome</keyword>
<keyword evidence="1" id="KW-0732">Signal</keyword>
<sequence length="942" mass="106493">MNKKSPLNYILLSALCMCGIFSKAQAQEFGGNPPSIKWNQVNTPQTRVIFPQGMDSAGRRVASIIARMNGVIQPTLGSRQKQVNVVLQNQTTFSNAYVGLAPFRSEFYLTPDQNSFEVGSLRWTDQLAIHEYRHVQQFNNFDVGVSRVLHIIFGESGQALANELSVPNWFFEGDAVFNETLVSQQGRGRLPYFFNGYRALWAADKNYSYQKLRNGSFLDYTPDHYPLGYMLVSYGRQQYGSTFWKGVTHNAAAYTYGLNPFQNAFKHAAKTDFMSFEQQAQHYYKQQFNDKPLTGYKKNQHFIANIEYPAFTEDGAMIYMKSTYNHLPVFVWKKGNVERVIKVRDMSLDSYFAYNNGKIVYAAYQPDARWGYRDYSEICVVDVKTGKETRLTHRTKYFSPDFSADGKSIVTVQQTADGKYAIHLLNAENGQLVAVVPNPQNLYFTYPKFYNNDQLVSAVRQPGGQMSIALVDIKSGKLEELTTRTEAPIGFTSVKGDTILFSATSGNRDKLYAITSKSRLYELSNDSLQAGIGNYQPALSKDKLAWVSFTAYGYQMHKVDKASVKWMPAGDTTSLSNFGIKVLQADSATNLLAKVNTQPLPVTKYNKAHGLFNFHSLIPSFNDPEYTISLEGENILNTFQSSLDFTYNRDEGYKQFGFSGIYGALFPYLQGGVDYTIDRKGYNSRTGGNVYWNETELFAGATVPLTFTNGTQITSLSFGSNIVYNSTSFQQAYRSQFADRSYTYLSNSFSVSHRIQKAKQNIYPRFAQSLLVQYKVAVSNISANQFLASGSLYLPGLSVNHNLVISGAFQQNGKENVISFSNGFPYSRGYTAENLYQLKKIGANYHFPIAYPDGGIGNTVYFQRIRGNLFFDYTRANDFYTNGRPFQANFRSTGAEIYFDTKWFNQTAITFGLRYSHLLDNDLFGTSNNRDRIELIVPLTLF</sequence>
<evidence type="ECO:0008006" key="4">
    <source>
        <dbReference type="Google" id="ProtNLM"/>
    </source>
</evidence>
<feature type="chain" id="PRO_5015657016" description="WD40 repeat protein" evidence="1">
    <location>
        <begin position="27"/>
        <end position="942"/>
    </location>
</feature>
<feature type="signal peptide" evidence="1">
    <location>
        <begin position="1"/>
        <end position="26"/>
    </location>
</feature>
<dbReference type="OrthoDB" id="9799878at2"/>
<dbReference type="Gene3D" id="2.120.10.30">
    <property type="entry name" value="TolB, C-terminal domain"/>
    <property type="match status" value="1"/>
</dbReference>
<comment type="caution">
    <text evidence="2">The sequence shown here is derived from an EMBL/GenBank/DDBJ whole genome shotgun (WGS) entry which is preliminary data.</text>
</comment>
<dbReference type="PANTHER" id="PTHR36842:SF2">
    <property type="entry name" value="SLR0505 PROTEIN"/>
    <property type="match status" value="1"/>
</dbReference>
<dbReference type="InterPro" id="IPR011042">
    <property type="entry name" value="6-blade_b-propeller_TolB-like"/>
</dbReference>
<reference evidence="2 3" key="1">
    <citation type="submission" date="2018-04" db="EMBL/GenBank/DDBJ databases">
        <title>Genomic Encyclopedia of Archaeal and Bacterial Type Strains, Phase II (KMG-II): from individual species to whole genera.</title>
        <authorList>
            <person name="Goeker M."/>
        </authorList>
    </citation>
    <scope>NUCLEOTIDE SEQUENCE [LARGE SCALE GENOMIC DNA]</scope>
    <source>
        <strain evidence="2 3">DSM 26809</strain>
    </source>
</reference>
<evidence type="ECO:0000313" key="2">
    <source>
        <dbReference type="EMBL" id="PTQ96763.1"/>
    </source>
</evidence>